<organism evidence="1 5">
    <name type="scientific">Cyprinid herpesvirus 2</name>
    <name type="common">CyHV-2</name>
    <dbReference type="NCBI Taxonomy" id="317878"/>
    <lineage>
        <taxon>Viruses</taxon>
        <taxon>Duplodnaviria</taxon>
        <taxon>Heunggongvirae</taxon>
        <taxon>Peploviricota</taxon>
        <taxon>Herviviricetes</taxon>
        <taxon>Herpesvirales</taxon>
        <taxon>Alloherpesviridae</taxon>
        <taxon>Cyvirus</taxon>
        <taxon>Cyvirus cyprinidallo2</taxon>
    </lineage>
</organism>
<reference evidence="1 5" key="1">
    <citation type="journal article" date="2013" name="J. Virol.">
        <title>Comparative genomics of carp herpesviruses.</title>
        <authorList>
            <person name="Davison A.J."/>
            <person name="Kurobe T."/>
            <person name="Gatherer D."/>
            <person name="Cunningham C."/>
            <person name="Korf I."/>
            <person name="Fukuda H."/>
            <person name="Hedrick R.P."/>
            <person name="Waltzek T.B."/>
        </authorList>
    </citation>
    <scope>NUCLEOTIDE SEQUENCE [LARGE SCALE GENOMIC DNA]</scope>
    <source>
        <strain evidence="1">ST-J1</strain>
    </source>
</reference>
<evidence type="ECO:0000313" key="1">
    <source>
        <dbReference type="EMBL" id="AFJ20529.1"/>
    </source>
</evidence>
<evidence type="ECO:0000313" key="6">
    <source>
        <dbReference type="Proteomes" id="UP000126788"/>
    </source>
</evidence>
<dbReference type="Proteomes" id="UP000142765">
    <property type="component" value="Segment"/>
</dbReference>
<evidence type="ECO:0000313" key="5">
    <source>
        <dbReference type="Proteomes" id="UP000101183"/>
    </source>
</evidence>
<keyword evidence="5" id="KW-1185">Reference proteome</keyword>
<sequence>MSATDTVKTCDPEGADWWRDFSKDLWVRGAYLETKPVCMDLILGPVYIREPPHTVSAFPIDVGVLESDDLGESSDTGPVVIEGISVATFQTRAVGCWAAWKKLRLESSLFVWCEAKRPSLPRTFLEGPYVSGVFRDYFESEGSSAPVIKLGTGHRTLDVLRTIVEGSSVSLREYCEIAAELIDDMTFMFRRFDKHDTESRREAVNAALWLLIMILDNVNEDSETLLRLAQLATIHAPSSETEKKLFEELRENYWPGCDRHAKHRGIIGFKLMSVAPLLYLQLQTKWSEIQRPQRLFTPDTDTVGVRDARIKHTVNAKYWQLVDAMFYRDGISYPFISSSMVSPFEFVKYLCVPFTRITTRLVLL</sequence>
<dbReference type="Proteomes" id="UP000101183">
    <property type="component" value="Segment"/>
</dbReference>
<dbReference type="EMBL" id="MN593216">
    <property type="protein sequence ID" value="QIV66916.1"/>
    <property type="molecule type" value="Genomic_DNA"/>
</dbReference>
<reference evidence="3 7" key="3">
    <citation type="submission" date="2015-08" db="EMBL/GenBank/DDBJ databases">
        <authorList>
            <person name="Babu N.S."/>
            <person name="Beckwith C.J."/>
            <person name="Beseler K.G."/>
            <person name="Brison A."/>
            <person name="Carone J.V."/>
            <person name="Caskin T.P."/>
            <person name="Diamond M."/>
            <person name="Durham M.E."/>
            <person name="Foxe J.M."/>
            <person name="Go M."/>
            <person name="Henderson B.A."/>
            <person name="Jones I.B."/>
            <person name="McGettigan J.A."/>
            <person name="Micheletti S.J."/>
            <person name="Nasrallah M.E."/>
            <person name="Ortiz D."/>
            <person name="Piller C.R."/>
            <person name="Privatt S.R."/>
            <person name="Schneider S.L."/>
            <person name="Sharp S."/>
            <person name="Smith T.C."/>
            <person name="Stanton J.D."/>
            <person name="Ullery H.E."/>
            <person name="Wilson R.J."/>
            <person name="Serrano M.G."/>
            <person name="Buck G."/>
            <person name="Lee V."/>
            <person name="Wang Y."/>
            <person name="Carvalho R."/>
            <person name="Voegtly L."/>
            <person name="Shi R."/>
            <person name="Duckworth R."/>
            <person name="Johnson A."/>
            <person name="Loviza R."/>
            <person name="Walstead R."/>
            <person name="Shah Z."/>
            <person name="Kiflezghi M."/>
            <person name="Wade K."/>
            <person name="Ball S.L."/>
            <person name="Bradley K.W."/>
            <person name="Asai D.J."/>
            <person name="Bowman C.A."/>
            <person name="Russell D.A."/>
            <person name="Pope W.H."/>
            <person name="Jacobs-Sera D."/>
            <person name="Hendrix R.W."/>
            <person name="Hatfull G.F."/>
        </authorList>
    </citation>
    <scope>NUCLEOTIDE SEQUENCE [LARGE SCALE GENOMIC DNA]</scope>
    <source>
        <strain evidence="3">SY</strain>
    </source>
</reference>
<dbReference type="EMBL" id="KM200722">
    <property type="protein sequence ID" value="AKC02046.1"/>
    <property type="molecule type" value="Genomic_DNA"/>
</dbReference>
<dbReference type="EMBL" id="KT387800">
    <property type="protein sequence ID" value="AMB21669.1"/>
    <property type="molecule type" value="Genomic_DNA"/>
</dbReference>
<dbReference type="OrthoDB" id="31434at10239"/>
<dbReference type="KEGG" id="vg:14011337"/>
<evidence type="ECO:0000313" key="4">
    <source>
        <dbReference type="EMBL" id="QIV66916.1"/>
    </source>
</evidence>
<reference evidence="2" key="2">
    <citation type="journal article" date="2015" name="Can. J. Microbiol.">
        <title>Characterization and Prevalence of A New Fatal Genotype CyHV-2 in Mainland China.</title>
        <authorList>
            <person name="Li L."/>
            <person name="Luo Y."/>
            <person name="Gao Z."/>
            <person name="Huang J."/>
            <person name="Zheng X."/>
            <person name="Nie H."/>
            <person name="Zhang J."/>
            <person name="Lin L."/>
            <person name="Yuan J."/>
        </authorList>
    </citation>
    <scope>NUCLEOTIDE SEQUENCE [LARGE SCALE GENOMIC DNA]</scope>
    <source>
        <strain evidence="2">SY-C1</strain>
    </source>
</reference>
<protein>
    <submittedName>
        <fullName evidence="1 3">ORF100</fullName>
    </submittedName>
</protein>
<reference evidence="4" key="4">
    <citation type="submission" date="2019-10" db="EMBL/GenBank/DDBJ databases">
        <title>The complete genome of Cyprinid herpesvirus 2, a new strain isolated from Allogynogenetic crucian carp.</title>
        <authorList>
            <person name="Jiang Y."/>
            <person name="Wang H."/>
            <person name="Lu L."/>
        </authorList>
    </citation>
    <scope>NUCLEOTIDE SEQUENCE</scope>
    <source>
        <strain evidence="4">YC-01</strain>
    </source>
</reference>
<dbReference type="Proteomes" id="UP000126788">
    <property type="component" value="Genome"/>
</dbReference>
<evidence type="ECO:0000313" key="2">
    <source>
        <dbReference type="EMBL" id="AKC02046.1"/>
    </source>
</evidence>
<dbReference type="GeneID" id="14011337"/>
<reference evidence="6" key="5">
    <citation type="journal article" date="2022" name="Can. J. Microbiol.">
        <title>Characterization and Prevalence of A New Fatal Genotype CyHV-2 in Mainland China.</title>
        <authorList>
            <person name="Li L."/>
            <person name="Luo Y."/>
            <person name="Gao Z."/>
            <person name="Huang J."/>
            <person name="Zheng X."/>
            <person name="Nie H."/>
            <person name="Zhang J."/>
            <person name="Lin L."/>
            <person name="Yuan J."/>
        </authorList>
    </citation>
    <scope>NUCLEOTIDE SEQUENCE [LARGE SCALE GENOMIC DNA]</scope>
</reference>
<proteinExistence type="predicted"/>
<evidence type="ECO:0000313" key="7">
    <source>
        <dbReference type="Proteomes" id="UP000142765"/>
    </source>
</evidence>
<dbReference type="EMBL" id="JQ815364">
    <property type="protein sequence ID" value="AFJ20529.1"/>
    <property type="molecule type" value="Genomic_DNA"/>
</dbReference>
<dbReference type="RefSeq" id="YP_007003919.1">
    <property type="nucleotide sequence ID" value="NC_019495.1"/>
</dbReference>
<name>K7PBG3_CYHV2</name>
<gene>
    <name evidence="1" type="ORF">CyHV2_ORF100</name>
</gene>
<evidence type="ECO:0000313" key="3">
    <source>
        <dbReference type="EMBL" id="AMB21669.1"/>
    </source>
</evidence>
<accession>K7PBG3</accession>